<name>A0A5Q5CDM3_MYCSJ</name>
<dbReference type="EMBL" id="CP000580">
    <property type="protein sequence ID" value="ABN97305.1"/>
    <property type="molecule type" value="Genomic_DNA"/>
</dbReference>
<proteinExistence type="predicted"/>
<organism evidence="1">
    <name type="scientific">Mycobacterium sp. (strain JLS)</name>
    <dbReference type="NCBI Taxonomy" id="164757"/>
    <lineage>
        <taxon>Bacteria</taxon>
        <taxon>Bacillati</taxon>
        <taxon>Actinomycetota</taxon>
        <taxon>Actinomycetes</taxon>
        <taxon>Mycobacteriales</taxon>
        <taxon>Mycobacteriaceae</taxon>
        <taxon>Mycobacterium</taxon>
    </lineage>
</organism>
<evidence type="ECO:0000313" key="1">
    <source>
        <dbReference type="EMBL" id="ABN97305.1"/>
    </source>
</evidence>
<dbReference type="KEGG" id="mjl:Mjls_1506"/>
<dbReference type="AlphaFoldDB" id="A0A5Q5CDM3"/>
<protein>
    <submittedName>
        <fullName evidence="1">Uncharacterized protein</fullName>
    </submittedName>
</protein>
<sequence length="137" mass="14515">MGILMTVYALDLAAVHATIRDTLVTRVLPGVESGNARAELMSVVEMLDSLESRLAWEPTSLAATVERTKALSAVLGQESDDSDDVETLRARRHSIGEALALAYTDGADPEVVEAVARFTADDIVAEISPGLRPGLPA</sequence>
<reference evidence="1" key="1">
    <citation type="submission" date="2007-02" db="EMBL/GenBank/DDBJ databases">
        <title>Complete sequence of Mycobacterium sp. JLS.</title>
        <authorList>
            <consortium name="US DOE Joint Genome Institute"/>
            <person name="Copeland A."/>
            <person name="Lucas S."/>
            <person name="Lapidus A."/>
            <person name="Barry K."/>
            <person name="Detter J.C."/>
            <person name="Glavina del Rio T."/>
            <person name="Hammon N."/>
            <person name="Israni S."/>
            <person name="Dalin E."/>
            <person name="Tice H."/>
            <person name="Pitluck S."/>
            <person name="Chain P."/>
            <person name="Malfatti S."/>
            <person name="Shin M."/>
            <person name="Vergez L."/>
            <person name="Schmutz J."/>
            <person name="Larimer F."/>
            <person name="Land M."/>
            <person name="Hauser L."/>
            <person name="Kyrpides N."/>
            <person name="Mikhailova N."/>
            <person name="Miller C.D."/>
            <person name="Anderson A.J."/>
            <person name="Sims R.C."/>
            <person name="Richardson P."/>
        </authorList>
    </citation>
    <scope>NUCLEOTIDE SEQUENCE [LARGE SCALE GENOMIC DNA]</scope>
    <source>
        <strain evidence="1">JLS</strain>
    </source>
</reference>
<accession>A0A5Q5CDM3</accession>
<gene>
    <name evidence="1" type="ordered locus">Mjls_1506</name>
</gene>